<dbReference type="Proteomes" id="UP000072874">
    <property type="component" value="Chromosome 8"/>
</dbReference>
<accession>A0A078K998</accession>
<dbReference type="OMA" id="FFVFNIC"/>
<keyword evidence="2" id="KW-0789">Thiol protease inhibitor</keyword>
<dbReference type="OrthoDB" id="371298at2759"/>
<keyword evidence="1" id="KW-0646">Protease inhibitor</keyword>
<organism evidence="6 7">
    <name type="scientific">Plasmodium yoelii</name>
    <dbReference type="NCBI Taxonomy" id="5861"/>
    <lineage>
        <taxon>Eukaryota</taxon>
        <taxon>Sar</taxon>
        <taxon>Alveolata</taxon>
        <taxon>Apicomplexa</taxon>
        <taxon>Aconoidasida</taxon>
        <taxon>Haemosporida</taxon>
        <taxon>Plasmodiidae</taxon>
        <taxon>Plasmodium</taxon>
        <taxon>Plasmodium (Vinckeia)</taxon>
    </lineage>
</organism>
<dbReference type="InterPro" id="IPR024321">
    <property type="entry name" value="Prot_Inh_falstatin"/>
</dbReference>
<feature type="region of interest" description="Disordered" evidence="3">
    <location>
        <begin position="109"/>
        <end position="139"/>
    </location>
</feature>
<dbReference type="VEuPathDB" id="PlasmoDB:PYYM_0816000"/>
<dbReference type="Proteomes" id="UP000072904">
    <property type="component" value="Chromosome 8"/>
</dbReference>
<reference evidence="6" key="4">
    <citation type="submission" date="2019-05" db="EMBL/GenBank/DDBJ databases">
        <authorList>
            <consortium name="Pathogen Informatics"/>
        </authorList>
    </citation>
    <scope>NUCLEOTIDE SEQUENCE</scope>
    <source>
        <strain evidence="6">17X</strain>
    </source>
</reference>
<name>A0A078K998_PLAYE</name>
<keyword evidence="4" id="KW-0732">Signal</keyword>
<dbReference type="InterPro" id="IPR036331">
    <property type="entry name" value="Chagasin-like_sf"/>
</dbReference>
<reference evidence="6" key="2">
    <citation type="submission" date="2014-05" db="EMBL/GenBank/DDBJ databases">
        <authorList>
            <person name="Aslett M.A."/>
            <person name="De Silva N."/>
        </authorList>
    </citation>
    <scope>NUCLEOTIDE SEQUENCE</scope>
    <source>
        <strain evidence="6">17X</strain>
    </source>
</reference>
<dbReference type="GO" id="GO:0008233">
    <property type="term" value="F:peptidase activity"/>
    <property type="evidence" value="ECO:0007669"/>
    <property type="project" value="UniProtKB-KW"/>
</dbReference>
<keyword evidence="6" id="KW-0378">Hydrolase</keyword>
<evidence type="ECO:0000313" key="6">
    <source>
        <dbReference type="EMBL" id="VTZ77320.1"/>
    </source>
</evidence>
<feature type="signal peptide" evidence="4">
    <location>
        <begin position="1"/>
        <end position="21"/>
    </location>
</feature>
<evidence type="ECO:0000256" key="2">
    <source>
        <dbReference type="ARBA" id="ARBA00022704"/>
    </source>
</evidence>
<dbReference type="GeneID" id="3830650"/>
<dbReference type="VEuPathDB" id="PlasmoDB:Py17XNL_000801726"/>
<keyword evidence="6" id="KW-0645">Protease</keyword>
<feature type="compositionally biased region" description="Polar residues" evidence="3">
    <location>
        <begin position="126"/>
        <end position="138"/>
    </location>
</feature>
<dbReference type="EMBL" id="LK934636">
    <property type="protein sequence ID" value="CDU17522.1"/>
    <property type="molecule type" value="Genomic_DNA"/>
</dbReference>
<dbReference type="VEuPathDB" id="PlasmoDB:PY17X_0816300"/>
<sequence length="357" mass="40328">MKSITFFVFNICSILALLSHCEDRDLYSFDIVNETSWLKIAKKIFKGKSPSNFTIIPFNNTGSSDNNEGDKEESVLLIRKKIKSNTKHGSNIISDDSVNDDISNLSLNSTASNFSDNNEEIEDNQKYPTTSYNSFNDPNSNISFNEESEFSEIDSESNLENNIKDINIKNNLEENNTMNEIDNKVDSKYELTGDEKCGNSLKLGNISNQTSQETINQSLSVGETFCIDFEANAGTGYIWALLGVHKNEPIINPENFPTKLTKKPYFSEEISVTQPKRYKIDEHDSSKNVDKENESQDQKESDSKPKKPQMHLLGGPDNMRSVIKGHKAGKYYIVYSYYRPFSPTSGANTKILYVTVQ</sequence>
<dbReference type="VEuPathDB" id="PlasmoDB:PY03424"/>
<feature type="region of interest" description="Disordered" evidence="3">
    <location>
        <begin position="276"/>
        <end position="319"/>
    </location>
</feature>
<evidence type="ECO:0000256" key="1">
    <source>
        <dbReference type="ARBA" id="ARBA00022690"/>
    </source>
</evidence>
<dbReference type="EMBL" id="LM993662">
    <property type="protein sequence ID" value="VTZ77320.1"/>
    <property type="molecule type" value="Genomic_DNA"/>
</dbReference>
<dbReference type="KEGG" id="pyo:PY17X_0816300"/>
<dbReference type="GO" id="GO:0004869">
    <property type="term" value="F:cysteine-type endopeptidase inhibitor activity"/>
    <property type="evidence" value="ECO:0007669"/>
    <property type="project" value="UniProtKB-KW"/>
</dbReference>
<proteinExistence type="predicted"/>
<dbReference type="SUPFAM" id="SSF141066">
    <property type="entry name" value="ICP-like"/>
    <property type="match status" value="1"/>
</dbReference>
<evidence type="ECO:0000313" key="7">
    <source>
        <dbReference type="Proteomes" id="UP000072874"/>
    </source>
</evidence>
<evidence type="ECO:0000256" key="3">
    <source>
        <dbReference type="SAM" id="MobiDB-lite"/>
    </source>
</evidence>
<gene>
    <name evidence="6" type="ORF">PY17X_0816300</name>
    <name evidence="5" type="ORF">PYYM_0816000</name>
</gene>
<evidence type="ECO:0000313" key="5">
    <source>
        <dbReference type="EMBL" id="CDU17522.1"/>
    </source>
</evidence>
<dbReference type="AlphaFoldDB" id="A0A078K998"/>
<protein>
    <submittedName>
        <fullName evidence="6">Inhibitor of cysteine proteases</fullName>
    </submittedName>
</protein>
<evidence type="ECO:0000256" key="4">
    <source>
        <dbReference type="SAM" id="SignalP"/>
    </source>
</evidence>
<dbReference type="Pfam" id="PF12628">
    <property type="entry name" value="Inhibitor_I71"/>
    <property type="match status" value="1"/>
</dbReference>
<dbReference type="RefSeq" id="XP_022811944.1">
    <property type="nucleotide sequence ID" value="XM_022955702.1"/>
</dbReference>
<reference evidence="5" key="3">
    <citation type="submission" date="2014-05" db="EMBL/GenBank/DDBJ databases">
        <authorList>
            <person name="Aslett A.Martin."/>
            <person name="De Silva Nishadi"/>
        </authorList>
    </citation>
    <scope>NUCLEOTIDE SEQUENCE</scope>
    <source>
        <strain evidence="5">YM</strain>
    </source>
</reference>
<feature type="chain" id="PRO_5014502139" evidence="4">
    <location>
        <begin position="22"/>
        <end position="357"/>
    </location>
</feature>
<reference evidence="7 8" key="1">
    <citation type="journal article" date="2014" name="BMC Biol.">
        <title>A comprehensive evaluation of rodent malaria parasite genomes and gene expression.</title>
        <authorList>
            <person name="Otto T.D."/>
            <person name="Bohme U."/>
            <person name="Jackson A.P."/>
            <person name="Hunt M."/>
            <person name="Franke-Fayard B."/>
            <person name="Hoeijmakers W.A."/>
            <person name="Religa A.A."/>
            <person name="Robertson L."/>
            <person name="Sanders M."/>
            <person name="Ogun S.A."/>
            <person name="Cunningham D."/>
            <person name="Erhart A."/>
            <person name="Billker O."/>
            <person name="Khan S.M."/>
            <person name="Stunnenberg H.G."/>
            <person name="Langhorne J."/>
            <person name="Holder A.A."/>
            <person name="Waters A.P."/>
            <person name="Newbold C.I."/>
            <person name="Pain A."/>
            <person name="Berriman M."/>
            <person name="Janse C.J."/>
        </authorList>
    </citation>
    <scope>NUCLEOTIDE SEQUENCE [LARGE SCALE GENOMIC DNA]</scope>
    <source>
        <strain evidence="6 7">17X</strain>
        <strain evidence="5 8">YM</strain>
    </source>
</reference>
<dbReference type="Gene3D" id="2.60.40.2020">
    <property type="match status" value="1"/>
</dbReference>
<feature type="compositionally biased region" description="Basic and acidic residues" evidence="3">
    <location>
        <begin position="278"/>
        <end position="305"/>
    </location>
</feature>
<evidence type="ECO:0000313" key="8">
    <source>
        <dbReference type="Proteomes" id="UP000072904"/>
    </source>
</evidence>
<dbReference type="GO" id="GO:0006508">
    <property type="term" value="P:proteolysis"/>
    <property type="evidence" value="ECO:0007669"/>
    <property type="project" value="UniProtKB-KW"/>
</dbReference>